<feature type="transmembrane region" description="Helical" evidence="1">
    <location>
        <begin position="431"/>
        <end position="451"/>
    </location>
</feature>
<name>A0A9Q3UT88_9FLAO</name>
<protein>
    <submittedName>
        <fullName evidence="3">Efflux RND transporter permease subunit</fullName>
    </submittedName>
</protein>
<keyword evidence="1" id="KW-0812">Transmembrane</keyword>
<accession>A0A9Q3UT88</accession>
<dbReference type="EMBL" id="JACXXP010000024">
    <property type="protein sequence ID" value="MBD3906094.1"/>
    <property type="molecule type" value="Genomic_DNA"/>
</dbReference>
<dbReference type="InterPro" id="IPR027463">
    <property type="entry name" value="AcrB_DN_DC_subdom"/>
</dbReference>
<evidence type="ECO:0000313" key="4">
    <source>
        <dbReference type="Proteomes" id="UP000603715"/>
    </source>
</evidence>
<feature type="transmembrane region" description="Helical" evidence="1">
    <location>
        <begin position="360"/>
        <end position="380"/>
    </location>
</feature>
<evidence type="ECO:0000313" key="2">
    <source>
        <dbReference type="EMBL" id="MBD3906094.1"/>
    </source>
</evidence>
<feature type="transmembrane region" description="Helical" evidence="1">
    <location>
        <begin position="914"/>
        <end position="939"/>
    </location>
</feature>
<dbReference type="Gene3D" id="3.30.2090.10">
    <property type="entry name" value="Multidrug efflux transporter AcrB TolC docking domain, DN and DC subdomains"/>
    <property type="match status" value="2"/>
</dbReference>
<dbReference type="AlphaFoldDB" id="A0A9Q3UT88"/>
<feature type="transmembrane region" description="Helical" evidence="1">
    <location>
        <begin position="333"/>
        <end position="353"/>
    </location>
</feature>
<feature type="transmembrane region" description="Helical" evidence="1">
    <location>
        <begin position="888"/>
        <end position="908"/>
    </location>
</feature>
<evidence type="ECO:0000313" key="3">
    <source>
        <dbReference type="EMBL" id="MCC9032969.1"/>
    </source>
</evidence>
<gene>
    <name evidence="2" type="ORF">IEW27_16020</name>
    <name evidence="3" type="ORF">LNP80_01695</name>
</gene>
<feature type="transmembrane region" description="Helical" evidence="1">
    <location>
        <begin position="960"/>
        <end position="979"/>
    </location>
</feature>
<dbReference type="Gene3D" id="3.30.70.1440">
    <property type="entry name" value="Multidrug efflux transporter AcrB pore domain"/>
    <property type="match status" value="1"/>
</dbReference>
<dbReference type="PRINTS" id="PR00702">
    <property type="entry name" value="ACRIFLAVINRP"/>
</dbReference>
<feature type="transmembrane region" description="Helical" evidence="1">
    <location>
        <begin position="862"/>
        <end position="881"/>
    </location>
</feature>
<reference evidence="4" key="2">
    <citation type="submission" date="2023-07" db="EMBL/GenBank/DDBJ databases">
        <title>Description of novel Chryseobacterium sp. strain C-2.</title>
        <authorList>
            <person name="Saticioglu I.B."/>
        </authorList>
    </citation>
    <scope>NUCLEOTIDE SEQUENCE [LARGE SCALE GENOMIC DNA]</scope>
    <source>
        <strain evidence="4">C-2</strain>
    </source>
</reference>
<feature type="transmembrane region" description="Helical" evidence="1">
    <location>
        <begin position="12"/>
        <end position="30"/>
    </location>
</feature>
<organism evidence="3 5">
    <name type="scientific">Chryseobacterium muglaense</name>
    <dbReference type="NCBI Taxonomy" id="2893752"/>
    <lineage>
        <taxon>Bacteria</taxon>
        <taxon>Pseudomonadati</taxon>
        <taxon>Bacteroidota</taxon>
        <taxon>Flavobacteriia</taxon>
        <taxon>Flavobacteriales</taxon>
        <taxon>Weeksellaceae</taxon>
        <taxon>Chryseobacterium group</taxon>
        <taxon>Chryseobacterium</taxon>
    </lineage>
</organism>
<dbReference type="RefSeq" id="WP_191180518.1">
    <property type="nucleotide sequence ID" value="NZ_JACXXP010000024.1"/>
</dbReference>
<dbReference type="SUPFAM" id="SSF82866">
    <property type="entry name" value="Multidrug efflux transporter AcrB transmembrane domain"/>
    <property type="match status" value="2"/>
</dbReference>
<dbReference type="PANTHER" id="PTHR32063">
    <property type="match status" value="1"/>
</dbReference>
<dbReference type="SUPFAM" id="SSF82693">
    <property type="entry name" value="Multidrug efflux transporter AcrB pore domain, PN1, PN2, PC1 and PC2 subdomains"/>
    <property type="match status" value="3"/>
</dbReference>
<dbReference type="Gene3D" id="3.30.70.1320">
    <property type="entry name" value="Multidrug efflux transporter AcrB pore domain like"/>
    <property type="match status" value="1"/>
</dbReference>
<evidence type="ECO:0000313" key="5">
    <source>
        <dbReference type="Proteomes" id="UP001107960"/>
    </source>
</evidence>
<reference evidence="2" key="3">
    <citation type="submission" date="2024-05" db="EMBL/GenBank/DDBJ databases">
        <title>Description of novel Chryseobacterium sp. strain C-2.</title>
        <authorList>
            <person name="Saticioglu I.B."/>
        </authorList>
    </citation>
    <scope>NUCLEOTIDE SEQUENCE</scope>
    <source>
        <strain evidence="2">C-2</strain>
    </source>
</reference>
<dbReference type="SUPFAM" id="SSF82714">
    <property type="entry name" value="Multidrug efflux transporter AcrB TolC docking domain, DN and DC subdomains"/>
    <property type="match status" value="2"/>
</dbReference>
<dbReference type="GO" id="GO:0005886">
    <property type="term" value="C:plasma membrane"/>
    <property type="evidence" value="ECO:0007669"/>
    <property type="project" value="TreeGrafter"/>
</dbReference>
<evidence type="ECO:0000256" key="1">
    <source>
        <dbReference type="SAM" id="Phobius"/>
    </source>
</evidence>
<feature type="transmembrane region" description="Helical" evidence="1">
    <location>
        <begin position="991"/>
        <end position="1017"/>
    </location>
</feature>
<dbReference type="Proteomes" id="UP001107960">
    <property type="component" value="Unassembled WGS sequence"/>
</dbReference>
<sequence length="1038" mass="112454">MSISEIAIKRPLLIVVIFTILILFGLQSYFNLNYNLLPKMEVKTVSVNALYPGASAAEVETNVTKKLEDALSSLEGLDVISATSQEGVAQISISLKSNADLDKAERDVQRKVEQTMNQLPENIESPIVSKVNLEEIPVISAAVTGSMASKDLYTIIDMEILPILQNTEGVGQVNIIGGDERQIQVNLDQDKLKSFNLDVTQIVQAINNANKSYPAGSIETVQQQFSIKFDANVGSVDEIRKLIVSNKKEGGVVYLSDIASISDATAKTTTINHFNGIPSVGIQVIKQSDANAVEVSKNIREQFLKIENQYKGQSIKFDISSDQSEYTMASANAVMIDLVLAIFIVGIVMLAFLHSFRSSLFVMVALPSSIIPTFIAMYFLGFSLNLMSLMAISLVVGILVDDSIVVLENIYRHLEMGSEKRKAALEGRNEIGFTAVAITLVDVVVFLPLALSGGLIGSILKEFSLVVVISTLMSLFVSFTITPMLASRFGKVEHLSNSTLWGRINLGFEGFIDQIKLAYGNGLSWALRKKRYILMGILVLIVGSIALVPAGFIGGTFIPAADKGELIIDLELSPSASVYQTNMLTQQAEEYLLNHPDVETVFSSVGFVSGSVAGSSNNGNLAQLTIKLKKERSVTSEEFGVSAQKELTEKIPGVVITASVTSISGNGATSPIQINVKGIDLPALRKTAEEIKQIATTVPGAESVELSVKDQKTEVSIDLNRDKMVSYGLDANQVGSALQKAFSGDDTGKFKQEGNEFDILIGLDQSSRNNIDDVRNLSFTNSDGHSFVLSQFADVKLTLGETVLQRKNRLNSITINASVVGRPIGTVSNEILEKIKSIKIPEGITLETAGDVKNQADAFKSLGLALVTAILLVYLVMVALYESLVYPFVVLFSIPVALVGALLALALTMETLNVFSIIGMIMLLGLVSKNGILIVDFTNQLREQGKEVKEALIEAGKERLRPILMTTLAMILGMLPIALASGEGSEIKNGMAWVIIGGLTSSMMLTLFIVPVMYYIITKIQLKFFSKKNPNAVVYYEI</sequence>
<dbReference type="Proteomes" id="UP000603715">
    <property type="component" value="Unassembled WGS sequence"/>
</dbReference>
<keyword evidence="4" id="KW-1185">Reference proteome</keyword>
<feature type="transmembrane region" description="Helical" evidence="1">
    <location>
        <begin position="463"/>
        <end position="486"/>
    </location>
</feature>
<reference evidence="3" key="1">
    <citation type="submission" date="2021-11" db="EMBL/GenBank/DDBJ databases">
        <title>Description of novel Chryseobacterium species.</title>
        <authorList>
            <person name="Saticioglu I.B."/>
            <person name="Ay H."/>
            <person name="Altun S."/>
            <person name="Duman M."/>
        </authorList>
    </citation>
    <scope>NUCLEOTIDE SEQUENCE</scope>
    <source>
        <strain evidence="3">C-39</strain>
    </source>
</reference>
<feature type="transmembrane region" description="Helical" evidence="1">
    <location>
        <begin position="532"/>
        <end position="558"/>
    </location>
</feature>
<dbReference type="InterPro" id="IPR001036">
    <property type="entry name" value="Acrflvin-R"/>
</dbReference>
<keyword evidence="1" id="KW-0472">Membrane</keyword>
<keyword evidence="1" id="KW-1133">Transmembrane helix</keyword>
<dbReference type="PANTHER" id="PTHR32063:SF0">
    <property type="entry name" value="SWARMING MOTILITY PROTEIN SWRC"/>
    <property type="match status" value="1"/>
</dbReference>
<dbReference type="EMBL" id="JAJJML010000001">
    <property type="protein sequence ID" value="MCC9032969.1"/>
    <property type="molecule type" value="Genomic_DNA"/>
</dbReference>
<dbReference type="Gene3D" id="3.30.70.1430">
    <property type="entry name" value="Multidrug efflux transporter AcrB pore domain"/>
    <property type="match status" value="2"/>
</dbReference>
<comment type="caution">
    <text evidence="3">The sequence shown here is derived from an EMBL/GenBank/DDBJ whole genome shotgun (WGS) entry which is preliminary data.</text>
</comment>
<dbReference type="GO" id="GO:0042910">
    <property type="term" value="F:xenobiotic transmembrane transporter activity"/>
    <property type="evidence" value="ECO:0007669"/>
    <property type="project" value="TreeGrafter"/>
</dbReference>
<dbReference type="Pfam" id="PF00873">
    <property type="entry name" value="ACR_tran"/>
    <property type="match status" value="1"/>
</dbReference>
<proteinExistence type="predicted"/>
<dbReference type="Gene3D" id="1.20.1640.10">
    <property type="entry name" value="Multidrug efflux transporter AcrB transmembrane domain"/>
    <property type="match status" value="2"/>
</dbReference>